<feature type="transmembrane region" description="Helical" evidence="1">
    <location>
        <begin position="149"/>
        <end position="170"/>
    </location>
</feature>
<dbReference type="EMBL" id="BARS01047166">
    <property type="protein sequence ID" value="GAG37088.1"/>
    <property type="molecule type" value="Genomic_DNA"/>
</dbReference>
<feature type="transmembrane region" description="Helical" evidence="1">
    <location>
        <begin position="124"/>
        <end position="142"/>
    </location>
</feature>
<protein>
    <recommendedName>
        <fullName evidence="3">Glycosyltransferase RgtA/B/C/D-like domain-containing protein</fullName>
    </recommendedName>
</protein>
<comment type="caution">
    <text evidence="2">The sequence shown here is derived from an EMBL/GenBank/DDBJ whole genome shotgun (WGS) entry which is preliminary data.</text>
</comment>
<proteinExistence type="predicted"/>
<feature type="transmembrane region" description="Helical" evidence="1">
    <location>
        <begin position="64"/>
        <end position="84"/>
    </location>
</feature>
<feature type="non-terminal residue" evidence="2">
    <location>
        <position position="1"/>
    </location>
</feature>
<keyword evidence="1" id="KW-1133">Transmembrane helix</keyword>
<accession>X0XKC4</accession>
<keyword evidence="1" id="KW-0812">Transmembrane</keyword>
<evidence type="ECO:0008006" key="3">
    <source>
        <dbReference type="Google" id="ProtNLM"/>
    </source>
</evidence>
<dbReference type="AlphaFoldDB" id="X0XKC4"/>
<evidence type="ECO:0000256" key="1">
    <source>
        <dbReference type="SAM" id="Phobius"/>
    </source>
</evidence>
<organism evidence="2">
    <name type="scientific">marine sediment metagenome</name>
    <dbReference type="NCBI Taxonomy" id="412755"/>
    <lineage>
        <taxon>unclassified sequences</taxon>
        <taxon>metagenomes</taxon>
        <taxon>ecological metagenomes</taxon>
    </lineage>
</organism>
<reference evidence="2" key="1">
    <citation type="journal article" date="2014" name="Front. Microbiol.">
        <title>High frequency of phylogenetically diverse reductive dehalogenase-homologous genes in deep subseafloor sedimentary metagenomes.</title>
        <authorList>
            <person name="Kawai M."/>
            <person name="Futagami T."/>
            <person name="Toyoda A."/>
            <person name="Takaki Y."/>
            <person name="Nishi S."/>
            <person name="Hori S."/>
            <person name="Arai W."/>
            <person name="Tsubouchi T."/>
            <person name="Morono Y."/>
            <person name="Uchiyama I."/>
            <person name="Ito T."/>
            <person name="Fujiyama A."/>
            <person name="Inagaki F."/>
            <person name="Takami H."/>
        </authorList>
    </citation>
    <scope>NUCLEOTIDE SEQUENCE</scope>
    <source>
        <strain evidence="2">Expedition CK06-06</strain>
    </source>
</reference>
<keyword evidence="1" id="KW-0472">Membrane</keyword>
<feature type="transmembrane region" description="Helical" evidence="1">
    <location>
        <begin position="96"/>
        <end position="118"/>
    </location>
</feature>
<evidence type="ECO:0000313" key="2">
    <source>
        <dbReference type="EMBL" id="GAG37088.1"/>
    </source>
</evidence>
<gene>
    <name evidence="2" type="ORF">S01H1_70887</name>
</gene>
<name>X0XKC4_9ZZZZ</name>
<feature type="non-terminal residue" evidence="2">
    <location>
        <position position="245"/>
    </location>
</feature>
<sequence length="245" mass="25723">GPYIGVGLGVAAFSPVIMWNARLGWPSFAFQARHGLVTKGVEPGVLSILFNALKNEAELLGGQLGLVSPILFVLIAIAVLLALGEALAGRGDERRSVLAGVAITAYGVFALSALKQAVEANWPAPAYVAGVVVLATVSWTAVSRRWFRWGLGLGGLIIGVIMIQAIVPVLPIDPDDDPIGEAHGWNVVAAATDSVAAVLRAAGCPRVWVAGNRYQETSELAFYLAGQPDVFSLNLASRTKGEFRP</sequence>